<gene>
    <name evidence="3" type="ORF">PRVXH_002459</name>
</gene>
<keyword evidence="2" id="KW-1133">Transmembrane helix</keyword>
<accession>A0AAU8HTE9</accession>
<keyword evidence="2" id="KW-0812">Transmembrane</keyword>
<dbReference type="PANTHER" id="PTHR36838:SF3">
    <property type="entry name" value="TRANSPORTER AUXIN EFFLUX CARRIER EC FAMILY"/>
    <property type="match status" value="1"/>
</dbReference>
<feature type="transmembrane region" description="Helical" evidence="2">
    <location>
        <begin position="242"/>
        <end position="263"/>
    </location>
</feature>
<evidence type="ECO:0008006" key="4">
    <source>
        <dbReference type="Google" id="ProtNLM"/>
    </source>
</evidence>
<feature type="transmembrane region" description="Helical" evidence="2">
    <location>
        <begin position="270"/>
        <end position="291"/>
    </location>
</feature>
<reference evidence="3" key="1">
    <citation type="journal article" date="2018" name="Antonie Van Leeuwenhoek">
        <title>Proteinivorax hydrogeniformans sp. nov., an anaerobic, haloalkaliphilic bacterium fermenting proteinaceous compounds with high hydrogen production.</title>
        <authorList>
            <person name="Boltyanskaya Y."/>
            <person name="Detkova E."/>
            <person name="Pimenov N."/>
            <person name="Kevbrin V."/>
        </authorList>
    </citation>
    <scope>NUCLEOTIDE SEQUENCE</scope>
    <source>
        <strain evidence="3">Z-710</strain>
    </source>
</reference>
<feature type="transmembrane region" description="Helical" evidence="2">
    <location>
        <begin position="184"/>
        <end position="206"/>
    </location>
</feature>
<proteinExistence type="predicted"/>
<evidence type="ECO:0000313" key="3">
    <source>
        <dbReference type="EMBL" id="XCI28498.1"/>
    </source>
</evidence>
<feature type="transmembrane region" description="Helical" evidence="2">
    <location>
        <begin position="59"/>
        <end position="79"/>
    </location>
</feature>
<dbReference type="RefSeq" id="WP_353893054.1">
    <property type="nucleotide sequence ID" value="NZ_CP159485.1"/>
</dbReference>
<evidence type="ECO:0000256" key="1">
    <source>
        <dbReference type="ARBA" id="ARBA00022448"/>
    </source>
</evidence>
<organism evidence="3">
    <name type="scientific">Proteinivorax hydrogeniformans</name>
    <dbReference type="NCBI Taxonomy" id="1826727"/>
    <lineage>
        <taxon>Bacteria</taxon>
        <taxon>Bacillati</taxon>
        <taxon>Bacillota</taxon>
        <taxon>Clostridia</taxon>
        <taxon>Eubacteriales</taxon>
        <taxon>Proteinivoracaceae</taxon>
        <taxon>Proteinivorax</taxon>
    </lineage>
</organism>
<feature type="transmembrane region" description="Helical" evidence="2">
    <location>
        <begin position="118"/>
        <end position="137"/>
    </location>
</feature>
<keyword evidence="1" id="KW-0813">Transport</keyword>
<feature type="transmembrane region" description="Helical" evidence="2">
    <location>
        <begin position="218"/>
        <end position="236"/>
    </location>
</feature>
<sequence>MAGEIFLPLIFIILIGFCMKKRLPENAGATLSRIILNITLPALVITSMSTVSITITHLLITKIAVVHGLIMFGIAKLLYCQSNNTKPVLAISLLGFNIGQFAYPFIERMWGAEGLSYLIMFDIGNAIIVFGLSYYLAGSMSRIGDWNLSATVKKLATFIPLQSYLIALLIAVSNLQLPQLIQDILTPLAAANGGLVMLLIGFYLDFSKLKVKSVWKLVGVRYAVGLTMGVTLFLFFPGSLLLGQVLLVVFVLPVAMSVIPYSIEFKHDTSLAGAAVNVSIVLSIALLWILFALF</sequence>
<feature type="transmembrane region" description="Helical" evidence="2">
    <location>
        <begin position="35"/>
        <end position="53"/>
    </location>
</feature>
<dbReference type="AlphaFoldDB" id="A0AAU8HTE9"/>
<name>A0AAU8HTE9_9FIRM</name>
<dbReference type="EMBL" id="CP159485">
    <property type="protein sequence ID" value="XCI28498.1"/>
    <property type="molecule type" value="Genomic_DNA"/>
</dbReference>
<feature type="transmembrane region" description="Helical" evidence="2">
    <location>
        <begin position="158"/>
        <end position="178"/>
    </location>
</feature>
<dbReference type="PANTHER" id="PTHR36838">
    <property type="entry name" value="AUXIN EFFLUX CARRIER FAMILY PROTEIN"/>
    <property type="match status" value="1"/>
</dbReference>
<reference evidence="3" key="2">
    <citation type="submission" date="2024-06" db="EMBL/GenBank/DDBJ databases">
        <authorList>
            <person name="Petrova K.O."/>
            <person name="Toshchakov S.V."/>
            <person name="Boltjanskaja Y.V."/>
            <person name="Kevbrin V.V."/>
        </authorList>
    </citation>
    <scope>NUCLEOTIDE SEQUENCE</scope>
    <source>
        <strain evidence="3">Z-710</strain>
    </source>
</reference>
<keyword evidence="2" id="KW-0472">Membrane</keyword>
<evidence type="ECO:0000256" key="2">
    <source>
        <dbReference type="SAM" id="Phobius"/>
    </source>
</evidence>
<protein>
    <recommendedName>
        <fullName evidence="4">AEC family transporter</fullName>
    </recommendedName>
</protein>
<feature type="transmembrane region" description="Helical" evidence="2">
    <location>
        <begin position="6"/>
        <end position="23"/>
    </location>
</feature>
<feature type="transmembrane region" description="Helical" evidence="2">
    <location>
        <begin position="88"/>
        <end position="106"/>
    </location>
</feature>